<dbReference type="RefSeq" id="WP_093334472.1">
    <property type="nucleotide sequence ID" value="NZ_FOXP01000016.1"/>
</dbReference>
<sequence length="129" mass="13534">MIERAAGAAFSLILAAGAAKAGEPVIRHFFGMPFEVPTMIGALFGCIVTRVIVGQSDKVSRWFVRVPVDVLTIGVTFYVVLEARPGGLTALFLGITVASLGATIIKIAEARGRKLLDALLPGSEPDKPA</sequence>
<accession>A0A1I5UUE0</accession>
<organism evidence="2 3">
    <name type="scientific">Sphingomonas rubra</name>
    <dbReference type="NCBI Taxonomy" id="634430"/>
    <lineage>
        <taxon>Bacteria</taxon>
        <taxon>Pseudomonadati</taxon>
        <taxon>Pseudomonadota</taxon>
        <taxon>Alphaproteobacteria</taxon>
        <taxon>Sphingomonadales</taxon>
        <taxon>Sphingomonadaceae</taxon>
        <taxon>Sphingomonas</taxon>
    </lineage>
</organism>
<reference evidence="2 3" key="1">
    <citation type="submission" date="2016-10" db="EMBL/GenBank/DDBJ databases">
        <authorList>
            <person name="de Groot N.N."/>
        </authorList>
    </citation>
    <scope>NUCLEOTIDE SEQUENCE [LARGE SCALE GENOMIC DNA]</scope>
    <source>
        <strain evidence="2 3">CGMCC 1.9113</strain>
    </source>
</reference>
<evidence type="ECO:0000256" key="1">
    <source>
        <dbReference type="SAM" id="Phobius"/>
    </source>
</evidence>
<protein>
    <submittedName>
        <fullName evidence="2">Uncharacterized protein</fullName>
    </submittedName>
</protein>
<dbReference type="AlphaFoldDB" id="A0A1I5UUE0"/>
<keyword evidence="1" id="KW-0812">Transmembrane</keyword>
<name>A0A1I5UUE0_9SPHN</name>
<dbReference type="EMBL" id="FOXP01000016">
    <property type="protein sequence ID" value="SFP98657.1"/>
    <property type="molecule type" value="Genomic_DNA"/>
</dbReference>
<keyword evidence="1" id="KW-1133">Transmembrane helix</keyword>
<gene>
    <name evidence="2" type="ORF">SAMN04488241_11614</name>
</gene>
<keyword evidence="3" id="KW-1185">Reference proteome</keyword>
<keyword evidence="1" id="KW-0472">Membrane</keyword>
<evidence type="ECO:0000313" key="2">
    <source>
        <dbReference type="EMBL" id="SFP98657.1"/>
    </source>
</evidence>
<dbReference type="STRING" id="634430.SAMN04488241_11614"/>
<proteinExistence type="predicted"/>
<evidence type="ECO:0000313" key="3">
    <source>
        <dbReference type="Proteomes" id="UP000199586"/>
    </source>
</evidence>
<feature type="transmembrane region" description="Helical" evidence="1">
    <location>
        <begin position="87"/>
        <end position="105"/>
    </location>
</feature>
<feature type="transmembrane region" description="Helical" evidence="1">
    <location>
        <begin position="62"/>
        <end position="81"/>
    </location>
</feature>
<dbReference type="Proteomes" id="UP000199586">
    <property type="component" value="Unassembled WGS sequence"/>
</dbReference>
<feature type="transmembrane region" description="Helical" evidence="1">
    <location>
        <begin position="31"/>
        <end position="53"/>
    </location>
</feature>